<protein>
    <submittedName>
        <fullName evidence="1">Uncharacterized protein</fullName>
    </submittedName>
</protein>
<evidence type="ECO:0000313" key="1">
    <source>
        <dbReference type="EMBL" id="WAJ26775.1"/>
    </source>
</evidence>
<reference evidence="1" key="1">
    <citation type="submission" date="2022-11" db="EMBL/GenBank/DDBJ databases">
        <title>beta-Carotene-producing bacterium, Jeongeuplla avenae sp. nov., alleviates the salt stress of Arabidopsis seedlings.</title>
        <authorList>
            <person name="Jiang L."/>
            <person name="Lee J."/>
        </authorList>
    </citation>
    <scope>NUCLEOTIDE SEQUENCE</scope>
    <source>
        <strain evidence="1">DY_R2A_6</strain>
    </source>
</reference>
<organism evidence="1 2">
    <name type="scientific">Antarcticirhabdus aurantiaca</name>
    <dbReference type="NCBI Taxonomy" id="2606717"/>
    <lineage>
        <taxon>Bacteria</taxon>
        <taxon>Pseudomonadati</taxon>
        <taxon>Pseudomonadota</taxon>
        <taxon>Alphaproteobacteria</taxon>
        <taxon>Hyphomicrobiales</taxon>
        <taxon>Aurantimonadaceae</taxon>
        <taxon>Antarcticirhabdus</taxon>
    </lineage>
</organism>
<dbReference type="EMBL" id="CP113520">
    <property type="protein sequence ID" value="WAJ26775.1"/>
    <property type="molecule type" value="Genomic_DNA"/>
</dbReference>
<evidence type="ECO:0000313" key="2">
    <source>
        <dbReference type="Proteomes" id="UP001163223"/>
    </source>
</evidence>
<gene>
    <name evidence="1" type="ORF">OXU80_18140</name>
</gene>
<sequence>MTARLPAILAGALLILGATSVAIGDSAPTILRVVTMDGASNMAYYSVIERRYIFLDRASLQAAAQVTHAATDVEAVGTVADGNVAR</sequence>
<proteinExistence type="predicted"/>
<keyword evidence="2" id="KW-1185">Reference proteome</keyword>
<dbReference type="Proteomes" id="UP001163223">
    <property type="component" value="Chromosome"/>
</dbReference>
<name>A0ACD4NJ18_9HYPH</name>
<accession>A0ACD4NJ18</accession>